<evidence type="ECO:0000313" key="15">
    <source>
        <dbReference type="EMBL" id="MDP4302252.1"/>
    </source>
</evidence>
<feature type="transmembrane region" description="Helical" evidence="13">
    <location>
        <begin position="21"/>
        <end position="42"/>
    </location>
</feature>
<keyword evidence="11 13" id="KW-0472">Membrane</keyword>
<feature type="domain" description="Cytochrome b561 bacterial/Ni-hydrogenase" evidence="14">
    <location>
        <begin position="15"/>
        <end position="187"/>
    </location>
</feature>
<dbReference type="EMBL" id="JAUZEE010000010">
    <property type="protein sequence ID" value="MDP4302252.1"/>
    <property type="molecule type" value="Genomic_DNA"/>
</dbReference>
<keyword evidence="16" id="KW-1185">Reference proteome</keyword>
<dbReference type="PANTHER" id="PTHR30529">
    <property type="entry name" value="CYTOCHROME B561"/>
    <property type="match status" value="1"/>
</dbReference>
<keyword evidence="6 13" id="KW-0812">Transmembrane</keyword>
<keyword evidence="5" id="KW-0349">Heme</keyword>
<keyword evidence="7" id="KW-0479">Metal-binding</keyword>
<evidence type="ECO:0000256" key="10">
    <source>
        <dbReference type="ARBA" id="ARBA00023004"/>
    </source>
</evidence>
<evidence type="ECO:0000313" key="16">
    <source>
        <dbReference type="Proteomes" id="UP001235760"/>
    </source>
</evidence>
<dbReference type="PANTHER" id="PTHR30529:SF1">
    <property type="entry name" value="CYTOCHROME B561 HOMOLOG 2"/>
    <property type="match status" value="1"/>
</dbReference>
<evidence type="ECO:0000256" key="6">
    <source>
        <dbReference type="ARBA" id="ARBA00022692"/>
    </source>
</evidence>
<dbReference type="InterPro" id="IPR016174">
    <property type="entry name" value="Di-haem_cyt_TM"/>
</dbReference>
<comment type="subcellular location">
    <subcellularLocation>
        <location evidence="2">Cell membrane</location>
        <topology evidence="2">Multi-pass membrane protein</topology>
    </subcellularLocation>
</comment>
<organism evidence="15 16">
    <name type="scientific">Leptothrix discophora</name>
    <dbReference type="NCBI Taxonomy" id="89"/>
    <lineage>
        <taxon>Bacteria</taxon>
        <taxon>Pseudomonadati</taxon>
        <taxon>Pseudomonadota</taxon>
        <taxon>Betaproteobacteria</taxon>
        <taxon>Burkholderiales</taxon>
        <taxon>Sphaerotilaceae</taxon>
        <taxon>Leptothrix</taxon>
    </lineage>
</organism>
<evidence type="ECO:0000256" key="5">
    <source>
        <dbReference type="ARBA" id="ARBA00022617"/>
    </source>
</evidence>
<evidence type="ECO:0000256" key="2">
    <source>
        <dbReference type="ARBA" id="ARBA00004651"/>
    </source>
</evidence>
<accession>A0ABT9G7K8</accession>
<dbReference type="SUPFAM" id="SSF81342">
    <property type="entry name" value="Transmembrane di-heme cytochromes"/>
    <property type="match status" value="1"/>
</dbReference>
<evidence type="ECO:0000256" key="13">
    <source>
        <dbReference type="SAM" id="Phobius"/>
    </source>
</evidence>
<gene>
    <name evidence="15" type="ORF">Q8X39_16570</name>
</gene>
<feature type="transmembrane region" description="Helical" evidence="13">
    <location>
        <begin position="153"/>
        <end position="173"/>
    </location>
</feature>
<protein>
    <submittedName>
        <fullName evidence="15">Cytochrome b</fullName>
    </submittedName>
</protein>
<sequence>MSAALPVSAPPTDRRYGAVAIALHWLLGLAIVGAFGVGVYMADLPFSPARLKLYNWHKWAGVTILALSALRLLWRLTHRPPELPAQVIASMPAWQQKAHHGTHHLMYLLFFAVPLTGWAYSSAAGFPIVWFGVLPLPDFVPVSKELAEAIKPLHKLAAFGLAALVLLHVAAALKHQVIDRDRLLGRMGIGPV</sequence>
<comment type="similarity">
    <text evidence="12">Belongs to the cytochrome b561 family.</text>
</comment>
<keyword evidence="8" id="KW-0249">Electron transport</keyword>
<feature type="transmembrane region" description="Helical" evidence="13">
    <location>
        <begin position="105"/>
        <end position="133"/>
    </location>
</feature>
<evidence type="ECO:0000259" key="14">
    <source>
        <dbReference type="Pfam" id="PF01292"/>
    </source>
</evidence>
<dbReference type="InterPro" id="IPR011577">
    <property type="entry name" value="Cyt_b561_bac/Ni-Hgenase"/>
</dbReference>
<keyword evidence="4" id="KW-1003">Cell membrane</keyword>
<dbReference type="InterPro" id="IPR052168">
    <property type="entry name" value="Cytochrome_b561_oxidase"/>
</dbReference>
<keyword evidence="9 13" id="KW-1133">Transmembrane helix</keyword>
<name>A0ABT9G7K8_LEPDI</name>
<evidence type="ECO:0000256" key="3">
    <source>
        <dbReference type="ARBA" id="ARBA00022448"/>
    </source>
</evidence>
<evidence type="ECO:0000256" key="8">
    <source>
        <dbReference type="ARBA" id="ARBA00022982"/>
    </source>
</evidence>
<evidence type="ECO:0000256" key="7">
    <source>
        <dbReference type="ARBA" id="ARBA00022723"/>
    </source>
</evidence>
<evidence type="ECO:0000256" key="4">
    <source>
        <dbReference type="ARBA" id="ARBA00022475"/>
    </source>
</evidence>
<evidence type="ECO:0000256" key="9">
    <source>
        <dbReference type="ARBA" id="ARBA00022989"/>
    </source>
</evidence>
<dbReference type="Gene3D" id="1.20.950.20">
    <property type="entry name" value="Transmembrane di-heme cytochromes, Chain C"/>
    <property type="match status" value="1"/>
</dbReference>
<dbReference type="RefSeq" id="WP_305750795.1">
    <property type="nucleotide sequence ID" value="NZ_JAUZEE010000010.1"/>
</dbReference>
<reference evidence="15 16" key="1">
    <citation type="submission" date="2023-08" db="EMBL/GenBank/DDBJ databases">
        <authorList>
            <person name="Roldan D.M."/>
            <person name="Menes R.J."/>
        </authorList>
    </citation>
    <scope>NUCLEOTIDE SEQUENCE [LARGE SCALE GENOMIC DNA]</scope>
    <source>
        <strain evidence="15 16">CCM 2812</strain>
    </source>
</reference>
<keyword evidence="10" id="KW-0408">Iron</keyword>
<evidence type="ECO:0000256" key="11">
    <source>
        <dbReference type="ARBA" id="ARBA00023136"/>
    </source>
</evidence>
<comment type="cofactor">
    <cofactor evidence="1">
        <name>heme b</name>
        <dbReference type="ChEBI" id="CHEBI:60344"/>
    </cofactor>
</comment>
<evidence type="ECO:0000256" key="12">
    <source>
        <dbReference type="ARBA" id="ARBA00037975"/>
    </source>
</evidence>
<proteinExistence type="inferred from homology"/>
<dbReference type="Pfam" id="PF01292">
    <property type="entry name" value="Ni_hydr_CYTB"/>
    <property type="match status" value="1"/>
</dbReference>
<dbReference type="Proteomes" id="UP001235760">
    <property type="component" value="Unassembled WGS sequence"/>
</dbReference>
<evidence type="ECO:0000256" key="1">
    <source>
        <dbReference type="ARBA" id="ARBA00001970"/>
    </source>
</evidence>
<comment type="caution">
    <text evidence="15">The sequence shown here is derived from an EMBL/GenBank/DDBJ whole genome shotgun (WGS) entry which is preliminary data.</text>
</comment>
<keyword evidence="3" id="KW-0813">Transport</keyword>